<evidence type="ECO:0000256" key="2">
    <source>
        <dbReference type="ARBA" id="ARBA00022840"/>
    </source>
</evidence>
<dbReference type="GO" id="GO:0005524">
    <property type="term" value="F:ATP binding"/>
    <property type="evidence" value="ECO:0007669"/>
    <property type="project" value="UniProtKB-KW"/>
</dbReference>
<dbReference type="EMBL" id="JAAAJB010000517">
    <property type="protein sequence ID" value="KAG0254423.1"/>
    <property type="molecule type" value="Genomic_DNA"/>
</dbReference>
<protein>
    <recommendedName>
        <fullName evidence="4">Protein kinase domain-containing protein</fullName>
    </recommendedName>
</protein>
<dbReference type="InterPro" id="IPR000719">
    <property type="entry name" value="Prot_kinase_dom"/>
</dbReference>
<evidence type="ECO:0000313" key="5">
    <source>
        <dbReference type="EMBL" id="KAG0254423.1"/>
    </source>
</evidence>
<dbReference type="GO" id="GO:0004713">
    <property type="term" value="F:protein tyrosine kinase activity"/>
    <property type="evidence" value="ECO:0007669"/>
    <property type="project" value="InterPro"/>
</dbReference>
<dbReference type="InterPro" id="IPR008266">
    <property type="entry name" value="Tyr_kinase_AS"/>
</dbReference>
<organism evidence="5 6">
    <name type="scientific">Actinomortierella ambigua</name>
    <dbReference type="NCBI Taxonomy" id="1343610"/>
    <lineage>
        <taxon>Eukaryota</taxon>
        <taxon>Fungi</taxon>
        <taxon>Fungi incertae sedis</taxon>
        <taxon>Mucoromycota</taxon>
        <taxon>Mortierellomycotina</taxon>
        <taxon>Mortierellomycetes</taxon>
        <taxon>Mortierellales</taxon>
        <taxon>Mortierellaceae</taxon>
        <taxon>Actinomortierella</taxon>
    </lineage>
</organism>
<dbReference type="GO" id="GO:0097527">
    <property type="term" value="P:necroptotic signaling pathway"/>
    <property type="evidence" value="ECO:0007669"/>
    <property type="project" value="TreeGrafter"/>
</dbReference>
<dbReference type="PANTHER" id="PTHR44329">
    <property type="entry name" value="SERINE/THREONINE-PROTEIN KINASE TNNI3K-RELATED"/>
    <property type="match status" value="1"/>
</dbReference>
<dbReference type="Pfam" id="PF07714">
    <property type="entry name" value="PK_Tyr_Ser-Thr"/>
    <property type="match status" value="1"/>
</dbReference>
<dbReference type="InterPro" id="IPR011009">
    <property type="entry name" value="Kinase-like_dom_sf"/>
</dbReference>
<feature type="region of interest" description="Disordered" evidence="3">
    <location>
        <begin position="1"/>
        <end position="38"/>
    </location>
</feature>
<dbReference type="AlphaFoldDB" id="A0A9P6PWD2"/>
<name>A0A9P6PWD2_9FUNG</name>
<dbReference type="PROSITE" id="PS00109">
    <property type="entry name" value="PROTEIN_KINASE_TYR"/>
    <property type="match status" value="1"/>
</dbReference>
<keyword evidence="1" id="KW-0547">Nucleotide-binding</keyword>
<dbReference type="SUPFAM" id="SSF56112">
    <property type="entry name" value="Protein kinase-like (PK-like)"/>
    <property type="match status" value="1"/>
</dbReference>
<evidence type="ECO:0000256" key="1">
    <source>
        <dbReference type="ARBA" id="ARBA00022741"/>
    </source>
</evidence>
<comment type="caution">
    <text evidence="5">The sequence shown here is derived from an EMBL/GenBank/DDBJ whole genome shotgun (WGS) entry which is preliminary data.</text>
</comment>
<dbReference type="OrthoDB" id="3269467at2759"/>
<evidence type="ECO:0000256" key="3">
    <source>
        <dbReference type="SAM" id="MobiDB-lite"/>
    </source>
</evidence>
<evidence type="ECO:0000313" key="6">
    <source>
        <dbReference type="Proteomes" id="UP000807716"/>
    </source>
</evidence>
<gene>
    <name evidence="5" type="ORF">DFQ27_006842</name>
</gene>
<dbReference type="SMART" id="SM00219">
    <property type="entry name" value="TyrKc"/>
    <property type="match status" value="1"/>
</dbReference>
<dbReference type="InterPro" id="IPR020635">
    <property type="entry name" value="Tyr_kinase_cat_dom"/>
</dbReference>
<reference evidence="5" key="1">
    <citation type="journal article" date="2020" name="Fungal Divers.">
        <title>Resolving the Mortierellaceae phylogeny through synthesis of multi-gene phylogenetics and phylogenomics.</title>
        <authorList>
            <person name="Vandepol N."/>
            <person name="Liber J."/>
            <person name="Desiro A."/>
            <person name="Na H."/>
            <person name="Kennedy M."/>
            <person name="Barry K."/>
            <person name="Grigoriev I.V."/>
            <person name="Miller A.N."/>
            <person name="O'Donnell K."/>
            <person name="Stajich J.E."/>
            <person name="Bonito G."/>
        </authorList>
    </citation>
    <scope>NUCLEOTIDE SEQUENCE</scope>
    <source>
        <strain evidence="5">BC1065</strain>
    </source>
</reference>
<proteinExistence type="predicted"/>
<dbReference type="Proteomes" id="UP000807716">
    <property type="component" value="Unassembled WGS sequence"/>
</dbReference>
<dbReference type="PROSITE" id="PS50011">
    <property type="entry name" value="PROTEIN_KINASE_DOM"/>
    <property type="match status" value="1"/>
</dbReference>
<dbReference type="Gene3D" id="1.10.510.10">
    <property type="entry name" value="Transferase(Phosphotransferase) domain 1"/>
    <property type="match status" value="1"/>
</dbReference>
<keyword evidence="6" id="KW-1185">Reference proteome</keyword>
<feature type="compositionally biased region" description="Low complexity" evidence="3">
    <location>
        <begin position="23"/>
        <end position="38"/>
    </location>
</feature>
<feature type="domain" description="Protein kinase" evidence="4">
    <location>
        <begin position="222"/>
        <end position="482"/>
    </location>
</feature>
<dbReference type="InterPro" id="IPR051681">
    <property type="entry name" value="Ser/Thr_Kinases-Pseudokinases"/>
</dbReference>
<evidence type="ECO:0000259" key="4">
    <source>
        <dbReference type="PROSITE" id="PS50011"/>
    </source>
</evidence>
<keyword evidence="2" id="KW-0067">ATP-binding</keyword>
<dbReference type="InterPro" id="IPR001245">
    <property type="entry name" value="Ser-Thr/Tyr_kinase_cat_dom"/>
</dbReference>
<accession>A0A9P6PWD2</accession>
<dbReference type="PANTHER" id="PTHR44329:SF298">
    <property type="entry name" value="MIXED LINEAGE KINASE DOMAIN-LIKE PROTEIN"/>
    <property type="match status" value="1"/>
</dbReference>
<sequence length="490" mass="54122">MTVNKDQNGAGRENPPLNIYTNTSPGSPTSSSGDSSSLVSQAVSAFPLNSGGSTDDKFVASYSQPNTSESETLSSASAIFKRMEQRLPEITFFRATIGKILSELKTPVYAPGERHPAVIDALQKLHVIVAMLSSSGLALSLDSVLIGNVRSDLSRVRQELCRSLGMHDNAINMAEEDQKDAAAVRLAQNKLSKKRSNAKLLFREFKVREEQIKKFFLDKDNIRLDEIIAEDNISKTFRGEIIAGDSKGKKVHVRQYTEIACGDPNVITQRTIFLTQLMHQCENIARPRFVVPSAKMVVTDPISHMTLDKLLQDRDVILTKAQKIEIALKIAGALALVHTFDVLHRDIRACNVLMTESTTPDGRTVTVPKLTGFEICRDRQGDHSRGEKIPKQPMYAPEIATGHGTSLKTDVFAFGVLMYEISVGKSPSMEKNRVTQQDVNDWNSQEHGNLSIPYSELLVSCISFDYERRPTMKEVAEKLAAIAGEANFAP</sequence>